<protein>
    <submittedName>
        <fullName evidence="1">Uncharacterized protein</fullName>
    </submittedName>
</protein>
<evidence type="ECO:0000313" key="1">
    <source>
        <dbReference type="EMBL" id="CAI6347550.1"/>
    </source>
</evidence>
<dbReference type="Proteomes" id="UP001160148">
    <property type="component" value="Unassembled WGS sequence"/>
</dbReference>
<accession>A0AAV0VVC4</accession>
<name>A0AAV0VVC4_9HEMI</name>
<comment type="caution">
    <text evidence="1">The sequence shown here is derived from an EMBL/GenBank/DDBJ whole genome shotgun (WGS) entry which is preliminary data.</text>
</comment>
<reference evidence="1 2" key="1">
    <citation type="submission" date="2023-01" db="EMBL/GenBank/DDBJ databases">
        <authorList>
            <person name="Whitehead M."/>
        </authorList>
    </citation>
    <scope>NUCLEOTIDE SEQUENCE [LARGE SCALE GENOMIC DNA]</scope>
</reference>
<keyword evidence="2" id="KW-1185">Reference proteome</keyword>
<dbReference type="EMBL" id="CARXXK010000001">
    <property type="protein sequence ID" value="CAI6347550.1"/>
    <property type="molecule type" value="Genomic_DNA"/>
</dbReference>
<proteinExistence type="predicted"/>
<dbReference type="AlphaFoldDB" id="A0AAV0VVC4"/>
<organism evidence="1 2">
    <name type="scientific">Macrosiphum euphorbiae</name>
    <name type="common">potato aphid</name>
    <dbReference type="NCBI Taxonomy" id="13131"/>
    <lineage>
        <taxon>Eukaryota</taxon>
        <taxon>Metazoa</taxon>
        <taxon>Ecdysozoa</taxon>
        <taxon>Arthropoda</taxon>
        <taxon>Hexapoda</taxon>
        <taxon>Insecta</taxon>
        <taxon>Pterygota</taxon>
        <taxon>Neoptera</taxon>
        <taxon>Paraneoptera</taxon>
        <taxon>Hemiptera</taxon>
        <taxon>Sternorrhyncha</taxon>
        <taxon>Aphidomorpha</taxon>
        <taxon>Aphidoidea</taxon>
        <taxon>Aphididae</taxon>
        <taxon>Macrosiphini</taxon>
        <taxon>Macrosiphum</taxon>
    </lineage>
</organism>
<gene>
    <name evidence="1" type="ORF">MEUPH1_LOCUS4326</name>
</gene>
<sequence length="77" mass="8519">MRRGGGGENSVWLAYEHIYAFCLFKNSGHSRRSVSNLAWNNTISECLVYFPLFFALLAPNTLSKSRSSGENDNDGSG</sequence>
<evidence type="ECO:0000313" key="2">
    <source>
        <dbReference type="Proteomes" id="UP001160148"/>
    </source>
</evidence>